<keyword evidence="2" id="KW-1185">Reference proteome</keyword>
<dbReference type="WBParaSite" id="PSAMB.scaffold358size54778.g5066.t1">
    <property type="protein sequence ID" value="PSAMB.scaffold358size54778.g5066.t1"/>
    <property type="gene ID" value="PSAMB.scaffold358size54778.g5066"/>
</dbReference>
<evidence type="ECO:0000313" key="2">
    <source>
        <dbReference type="Proteomes" id="UP000887566"/>
    </source>
</evidence>
<dbReference type="Proteomes" id="UP000887566">
    <property type="component" value="Unplaced"/>
</dbReference>
<protein>
    <submittedName>
        <fullName evidence="3">Uncharacterized protein</fullName>
    </submittedName>
</protein>
<evidence type="ECO:0000256" key="1">
    <source>
        <dbReference type="SAM" id="MobiDB-lite"/>
    </source>
</evidence>
<accession>A0A914WD73</accession>
<evidence type="ECO:0000313" key="3">
    <source>
        <dbReference type="WBParaSite" id="PSAMB.scaffold358size54778.g5066.t1"/>
    </source>
</evidence>
<reference evidence="3" key="1">
    <citation type="submission" date="2022-11" db="UniProtKB">
        <authorList>
            <consortium name="WormBaseParasite"/>
        </authorList>
    </citation>
    <scope>IDENTIFICATION</scope>
</reference>
<feature type="region of interest" description="Disordered" evidence="1">
    <location>
        <begin position="1"/>
        <end position="48"/>
    </location>
</feature>
<proteinExistence type="predicted"/>
<sequence>MTGNRPGAGPSAEVSVDGGGGIGRALINGPTAADRRRSGVVSRVPRPPIRPVRCVPGRRFGRSPSCVVRALSRAFRRWRFFKLATKRRRLGGPLDCEIMEMVAARVTYWAHLSPKPPLPPPPPRMRSRPS</sequence>
<organism evidence="2 3">
    <name type="scientific">Plectus sambesii</name>
    <dbReference type="NCBI Taxonomy" id="2011161"/>
    <lineage>
        <taxon>Eukaryota</taxon>
        <taxon>Metazoa</taxon>
        <taxon>Ecdysozoa</taxon>
        <taxon>Nematoda</taxon>
        <taxon>Chromadorea</taxon>
        <taxon>Plectida</taxon>
        <taxon>Plectina</taxon>
        <taxon>Plectoidea</taxon>
        <taxon>Plectidae</taxon>
        <taxon>Plectus</taxon>
    </lineage>
</organism>
<dbReference type="AlphaFoldDB" id="A0A914WD73"/>
<name>A0A914WD73_9BILA</name>